<sequence length="328" mass="34954">MASFASLIDRVRGGHSPVELVYASHPAWPHPPRPAPTHGTLRVAVLDSSFNPPSRAHLALANAPRPAFSDEDPSDGGDYDAKLLLLSVRNADKQLAPGDAAHTQRLAMMILLARAVLRVPSAAVLLPSSDGAPGGPAAPGVPHDNVAVAIIDEPTFVGKSSVLLSYLRHRLSAPPASLSAPPHPESTPISQPPVAPASPDVPRPQLTFLVGTDTLERLFAPRYYPSPVAMQTALRRFLSAHPAGDDARVVCARRALASPEADPEEDKLKAAIREIAEEGRVLLVDIPEELRAVSSTAIRRDVRSGDAWRAMVSPAVAEYVVEHDLYRA</sequence>
<dbReference type="GeneID" id="72005603"/>
<dbReference type="RefSeq" id="XP_047774677.1">
    <property type="nucleotide sequence ID" value="XM_047924871.1"/>
</dbReference>
<dbReference type="PANTHER" id="PTHR31285:SF0">
    <property type="entry name" value="NICOTINAMIDE MONONUCLEOTIDE ADENYLYLTRANSFERASE"/>
    <property type="match status" value="1"/>
</dbReference>
<accession>A0ABQ8K3Z3</accession>
<feature type="region of interest" description="Disordered" evidence="1">
    <location>
        <begin position="174"/>
        <end position="200"/>
    </location>
</feature>
<keyword evidence="2" id="KW-0808">Transferase</keyword>
<reference evidence="2 3" key="1">
    <citation type="journal article" date="2021" name="Environ. Microbiol.">
        <title>Gene family expansions and transcriptome signatures uncover fungal adaptations to wood decay.</title>
        <authorList>
            <person name="Hage H."/>
            <person name="Miyauchi S."/>
            <person name="Viragh M."/>
            <person name="Drula E."/>
            <person name="Min B."/>
            <person name="Chaduli D."/>
            <person name="Navarro D."/>
            <person name="Favel A."/>
            <person name="Norest M."/>
            <person name="Lesage-Meessen L."/>
            <person name="Balint B."/>
            <person name="Merenyi Z."/>
            <person name="de Eugenio L."/>
            <person name="Morin E."/>
            <person name="Martinez A.T."/>
            <person name="Baldrian P."/>
            <person name="Stursova M."/>
            <person name="Martinez M.J."/>
            <person name="Novotny C."/>
            <person name="Magnuson J.K."/>
            <person name="Spatafora J.W."/>
            <person name="Maurice S."/>
            <person name="Pangilinan J."/>
            <person name="Andreopoulos W."/>
            <person name="LaButti K."/>
            <person name="Hundley H."/>
            <person name="Na H."/>
            <person name="Kuo A."/>
            <person name="Barry K."/>
            <person name="Lipzen A."/>
            <person name="Henrissat B."/>
            <person name="Riley R."/>
            <person name="Ahrendt S."/>
            <person name="Nagy L.G."/>
            <person name="Grigoriev I.V."/>
            <person name="Martin F."/>
            <person name="Rosso M.N."/>
        </authorList>
    </citation>
    <scope>NUCLEOTIDE SEQUENCE [LARGE SCALE GENOMIC DNA]</scope>
    <source>
        <strain evidence="2 3">CIRM-BRFM 1785</strain>
    </source>
</reference>
<feature type="compositionally biased region" description="Pro residues" evidence="1">
    <location>
        <begin position="181"/>
        <end position="200"/>
    </location>
</feature>
<proteinExistence type="predicted"/>
<gene>
    <name evidence="2" type="ORF">C8Q71DRAFT_781203</name>
</gene>
<name>A0ABQ8K3Z3_9APHY</name>
<dbReference type="InterPro" id="IPR014729">
    <property type="entry name" value="Rossmann-like_a/b/a_fold"/>
</dbReference>
<keyword evidence="3" id="KW-1185">Reference proteome</keyword>
<dbReference type="Proteomes" id="UP000814176">
    <property type="component" value="Unassembled WGS sequence"/>
</dbReference>
<organism evidence="2 3">
    <name type="scientific">Rhodofomes roseus</name>
    <dbReference type="NCBI Taxonomy" id="34475"/>
    <lineage>
        <taxon>Eukaryota</taxon>
        <taxon>Fungi</taxon>
        <taxon>Dikarya</taxon>
        <taxon>Basidiomycota</taxon>
        <taxon>Agaricomycotina</taxon>
        <taxon>Agaricomycetes</taxon>
        <taxon>Polyporales</taxon>
        <taxon>Rhodofomes</taxon>
    </lineage>
</organism>
<evidence type="ECO:0000256" key="1">
    <source>
        <dbReference type="SAM" id="MobiDB-lite"/>
    </source>
</evidence>
<dbReference type="PANTHER" id="PTHR31285">
    <property type="entry name" value="NICOTINAMIDE MONONUCLEOTIDE ADENYLYLTRANSFERASE"/>
    <property type="match status" value="1"/>
</dbReference>
<dbReference type="SUPFAM" id="SSF52374">
    <property type="entry name" value="Nucleotidylyl transferase"/>
    <property type="match status" value="1"/>
</dbReference>
<protein>
    <submittedName>
        <fullName evidence="2">Nucleotidylyl transferase</fullName>
    </submittedName>
</protein>
<dbReference type="Gene3D" id="3.40.50.620">
    <property type="entry name" value="HUPs"/>
    <property type="match status" value="1"/>
</dbReference>
<dbReference type="EMBL" id="JADCUA010000025">
    <property type="protein sequence ID" value="KAH9831563.1"/>
    <property type="molecule type" value="Genomic_DNA"/>
</dbReference>
<comment type="caution">
    <text evidence="2">The sequence shown here is derived from an EMBL/GenBank/DDBJ whole genome shotgun (WGS) entry which is preliminary data.</text>
</comment>
<evidence type="ECO:0000313" key="2">
    <source>
        <dbReference type="EMBL" id="KAH9831563.1"/>
    </source>
</evidence>
<evidence type="ECO:0000313" key="3">
    <source>
        <dbReference type="Proteomes" id="UP000814176"/>
    </source>
</evidence>
<dbReference type="GO" id="GO:0016740">
    <property type="term" value="F:transferase activity"/>
    <property type="evidence" value="ECO:0007669"/>
    <property type="project" value="UniProtKB-KW"/>
</dbReference>